<dbReference type="EMBL" id="JNFP01000031">
    <property type="protein sequence ID" value="KIA62513.1"/>
    <property type="molecule type" value="Genomic_DNA"/>
</dbReference>
<dbReference type="InterPro" id="IPR024520">
    <property type="entry name" value="DUF3558"/>
</dbReference>
<accession>A0ABR4ZB91</accession>
<dbReference type="RefSeq" id="WP_063048209.1">
    <property type="nucleotide sequence ID" value="NZ_BDCI01000039.1"/>
</dbReference>
<dbReference type="Proteomes" id="UP000031364">
    <property type="component" value="Unassembled WGS sequence"/>
</dbReference>
<evidence type="ECO:0008006" key="3">
    <source>
        <dbReference type="Google" id="ProtNLM"/>
    </source>
</evidence>
<gene>
    <name evidence="1" type="ORF">FG87_24880</name>
</gene>
<dbReference type="Pfam" id="PF12079">
    <property type="entry name" value="DUF3558"/>
    <property type="match status" value="1"/>
</dbReference>
<proteinExistence type="predicted"/>
<organism evidence="1 2">
    <name type="scientific">Nocardia vulneris</name>
    <dbReference type="NCBI Taxonomy" id="1141657"/>
    <lineage>
        <taxon>Bacteria</taxon>
        <taxon>Bacillati</taxon>
        <taxon>Actinomycetota</taxon>
        <taxon>Actinomycetes</taxon>
        <taxon>Mycobacteriales</taxon>
        <taxon>Nocardiaceae</taxon>
        <taxon>Nocardia</taxon>
    </lineage>
</organism>
<sequence>MVATGLIACSANDNERPESPVALWNPCTEISDDVLQSAGLRPATEDSGITRPLHSRQEICRWDAPGYAYAVTVYSTAETVTETEREPALVEFQDVTLAGRTGRQFRIAGDSKPFGCNVVFAAEQGGFQIRVFIDPSLVERENLCQRLDLVSRSIVPVLPR</sequence>
<evidence type="ECO:0000313" key="1">
    <source>
        <dbReference type="EMBL" id="KIA62513.1"/>
    </source>
</evidence>
<comment type="caution">
    <text evidence="1">The sequence shown here is derived from an EMBL/GenBank/DDBJ whole genome shotgun (WGS) entry which is preliminary data.</text>
</comment>
<evidence type="ECO:0000313" key="2">
    <source>
        <dbReference type="Proteomes" id="UP000031364"/>
    </source>
</evidence>
<protein>
    <recommendedName>
        <fullName evidence="3">DUF3558 domain-containing protein</fullName>
    </recommendedName>
</protein>
<reference evidence="1 2" key="1">
    <citation type="journal article" date="2014" name="Int. J. Syst. Evol. Microbiol.">
        <title>Nocardia vulneris sp. nov., isolated from wounds of human patients in North America.</title>
        <authorList>
            <person name="Lasker B.A."/>
            <person name="Bell M."/>
            <person name="Klenk H.P."/>
            <person name="Sproer C."/>
            <person name="Schumann C."/>
            <person name="Schumann P."/>
            <person name="Brown J.M."/>
        </authorList>
    </citation>
    <scope>NUCLEOTIDE SEQUENCE [LARGE SCALE GENOMIC DNA]</scope>
    <source>
        <strain evidence="1 2">W9851</strain>
    </source>
</reference>
<name>A0ABR4ZB91_9NOCA</name>
<keyword evidence="2" id="KW-1185">Reference proteome</keyword>